<feature type="chain" id="PRO_5045327576" description="Aggregation promoting factor" evidence="1">
    <location>
        <begin position="19"/>
        <end position="209"/>
    </location>
</feature>
<gene>
    <name evidence="2" type="ORF">J2Z60_001593</name>
</gene>
<organism evidence="2 3">
    <name type="scientific">Lactobacillus colini</name>
    <dbReference type="NCBI Taxonomy" id="1819254"/>
    <lineage>
        <taxon>Bacteria</taxon>
        <taxon>Bacillati</taxon>
        <taxon>Bacillota</taxon>
        <taxon>Bacilli</taxon>
        <taxon>Lactobacillales</taxon>
        <taxon>Lactobacillaceae</taxon>
        <taxon>Lactobacillus</taxon>
    </lineage>
</organism>
<evidence type="ECO:0000313" key="3">
    <source>
        <dbReference type="Proteomes" id="UP001519292"/>
    </source>
</evidence>
<dbReference type="RefSeq" id="WP_209687146.1">
    <property type="nucleotide sequence ID" value="NZ_JAGGLU010000009.1"/>
</dbReference>
<sequence>MNKFKSILIKLTAGAALAFTGVVAINTTTPAHTADAATTLKTKKITVDSKAGAKIWTSYYKGSFTGHTAMYGAHYNYTSSAVDAEGHMWFKIGENQWIKADDTIMGNLTSAAKKAQKTTKKKAKKSKKAVSQAPTSAEAAAKAWIAMRESGNNYYARNGQYIGKYQLSSAYLHGDYSPANQERVANNYVKSRYGSWVNAKNFWIRHGWY</sequence>
<proteinExistence type="predicted"/>
<name>A0ABS4MGF1_9LACO</name>
<comment type="caution">
    <text evidence="2">The sequence shown here is derived from an EMBL/GenBank/DDBJ whole genome shotgun (WGS) entry which is preliminary data.</text>
</comment>
<keyword evidence="3" id="KW-1185">Reference proteome</keyword>
<dbReference type="EMBL" id="JAGGLU010000009">
    <property type="protein sequence ID" value="MBP2058414.1"/>
    <property type="molecule type" value="Genomic_DNA"/>
</dbReference>
<protein>
    <recommendedName>
        <fullName evidence="4">Aggregation promoting factor</fullName>
    </recommendedName>
</protein>
<evidence type="ECO:0008006" key="4">
    <source>
        <dbReference type="Google" id="ProtNLM"/>
    </source>
</evidence>
<dbReference type="Proteomes" id="UP001519292">
    <property type="component" value="Unassembled WGS sequence"/>
</dbReference>
<reference evidence="2 3" key="1">
    <citation type="submission" date="2021-03" db="EMBL/GenBank/DDBJ databases">
        <title>Genomic Encyclopedia of Type Strains, Phase IV (KMG-IV): sequencing the most valuable type-strain genomes for metagenomic binning, comparative biology and taxonomic classification.</title>
        <authorList>
            <person name="Goeker M."/>
        </authorList>
    </citation>
    <scope>NUCLEOTIDE SEQUENCE [LARGE SCALE GENOMIC DNA]</scope>
    <source>
        <strain evidence="2 3">DSM 101872</strain>
    </source>
</reference>
<feature type="signal peptide" evidence="1">
    <location>
        <begin position="1"/>
        <end position="18"/>
    </location>
</feature>
<keyword evidence="1" id="KW-0732">Signal</keyword>
<evidence type="ECO:0000256" key="1">
    <source>
        <dbReference type="SAM" id="SignalP"/>
    </source>
</evidence>
<accession>A0ABS4MGF1</accession>
<evidence type="ECO:0000313" key="2">
    <source>
        <dbReference type="EMBL" id="MBP2058414.1"/>
    </source>
</evidence>